<dbReference type="SMART" id="SM00184">
    <property type="entry name" value="RING"/>
    <property type="match status" value="1"/>
</dbReference>
<keyword evidence="8" id="KW-1185">Reference proteome</keyword>
<organism evidence="7 8">
    <name type="scientific">Dermatophagoides farinae</name>
    <name type="common">American house dust mite</name>
    <dbReference type="NCBI Taxonomy" id="6954"/>
    <lineage>
        <taxon>Eukaryota</taxon>
        <taxon>Metazoa</taxon>
        <taxon>Ecdysozoa</taxon>
        <taxon>Arthropoda</taxon>
        <taxon>Chelicerata</taxon>
        <taxon>Arachnida</taxon>
        <taxon>Acari</taxon>
        <taxon>Acariformes</taxon>
        <taxon>Sarcoptiformes</taxon>
        <taxon>Astigmata</taxon>
        <taxon>Psoroptidia</taxon>
        <taxon>Analgoidea</taxon>
        <taxon>Pyroglyphidae</taxon>
        <taxon>Dermatophagoidinae</taxon>
        <taxon>Dermatophagoides</taxon>
    </lineage>
</organism>
<dbReference type="InterPro" id="IPR045129">
    <property type="entry name" value="RNF123/RKP/RSPRY1"/>
</dbReference>
<dbReference type="PANTHER" id="PTHR13363">
    <property type="entry name" value="RING FINGER AND SRY DOMAIN-CONTAINING"/>
    <property type="match status" value="1"/>
</dbReference>
<comment type="caution">
    <text evidence="7">The sequence shown here is derived from an EMBL/GenBank/DDBJ whole genome shotgun (WGS) entry which is preliminary data.</text>
</comment>
<dbReference type="PANTHER" id="PTHR13363:SF6">
    <property type="entry name" value="RING FINGER AND SPRY DOMAIN-CONTAINING PROTEIN 1"/>
    <property type="match status" value="1"/>
</dbReference>
<proteinExistence type="predicted"/>
<protein>
    <submittedName>
        <fullName evidence="7">RING finger and SPRY domain-containing protein 1</fullName>
    </submittedName>
</protein>
<dbReference type="GO" id="GO:0051603">
    <property type="term" value="P:proteolysis involved in protein catabolic process"/>
    <property type="evidence" value="ECO:0007669"/>
    <property type="project" value="TreeGrafter"/>
</dbReference>
<dbReference type="Gene3D" id="3.30.40.10">
    <property type="entry name" value="Zinc/RING finger domain, C3HC4 (zinc finger)"/>
    <property type="match status" value="1"/>
</dbReference>
<evidence type="ECO:0000256" key="2">
    <source>
        <dbReference type="ARBA" id="ARBA00022771"/>
    </source>
</evidence>
<dbReference type="GO" id="GO:0008270">
    <property type="term" value="F:zinc ion binding"/>
    <property type="evidence" value="ECO:0007669"/>
    <property type="project" value="UniProtKB-KW"/>
</dbReference>
<dbReference type="Gene3D" id="2.60.120.920">
    <property type="match status" value="1"/>
</dbReference>
<evidence type="ECO:0000313" key="7">
    <source>
        <dbReference type="EMBL" id="KAH9529554.1"/>
    </source>
</evidence>
<accession>A0A922LBH4</accession>
<dbReference type="SUPFAM" id="SSF49899">
    <property type="entry name" value="Concanavalin A-like lectins/glucanases"/>
    <property type="match status" value="1"/>
</dbReference>
<sequence>MGSCFSRMKHCSLFSKHHNVALNENQASSSHLFEHENNSSHSSIDFFLEDIDECLNETEKIFLSVIDTINLPPQLQRLIEIANTDHGWLKIINSMINVIGTHAVKGLVENDHIGPAVIILLLEDSQLPTRELIRDLLALLNPYFELRIHSPCDETIIKHRNICAILSFLAEKLAGSLSVNLLSMRIIKFLEKVIKEKHNHLHVLFALNCVEKFARTNENKQIILKNFDIVKELCELEKYVQYFSIQALYYSSSTELLKYQLGFCAQWCLDNVFTKKGRKFSYKKVDYSNLNVILNVNDKTEFLKLSPDGLSVKSNEFYARCDTYTFECVRSNYHVSSGIYFYEVILLTSGIMQIGWATKSTSFKNHEGSGVGDDAHSIAFDGCRRVIWHNMTNYEHNLPLWNAGDIVGCLIDFNKKRFIFYLNGKKVEIGRKISHKINLVFSDEPYYAAASLMSYQHCHFNFGQAPFKYPPKKYKFKDFNSEAIITNKDDYKVIPMRVKIKACNKSFSFSSNKRNLCNICCDKSANVRLKPCGHEGICSDCAIQMEQCPFCRETFVHFEDLQ</sequence>
<dbReference type="PROSITE" id="PS50089">
    <property type="entry name" value="ZF_RING_2"/>
    <property type="match status" value="1"/>
</dbReference>
<dbReference type="GO" id="GO:0004842">
    <property type="term" value="F:ubiquitin-protein transferase activity"/>
    <property type="evidence" value="ECO:0007669"/>
    <property type="project" value="InterPro"/>
</dbReference>
<evidence type="ECO:0000256" key="4">
    <source>
        <dbReference type="PROSITE-ProRule" id="PRU00175"/>
    </source>
</evidence>
<evidence type="ECO:0000313" key="8">
    <source>
        <dbReference type="Proteomes" id="UP000790347"/>
    </source>
</evidence>
<dbReference type="AlphaFoldDB" id="A0A922LBH4"/>
<gene>
    <name evidence="7" type="primary">RSPRY1_1</name>
    <name evidence="7" type="ORF">DERF_003433</name>
</gene>
<dbReference type="SMART" id="SM00449">
    <property type="entry name" value="SPRY"/>
    <property type="match status" value="1"/>
</dbReference>
<evidence type="ECO:0000259" key="6">
    <source>
        <dbReference type="PROSITE" id="PS50188"/>
    </source>
</evidence>
<dbReference type="Proteomes" id="UP000790347">
    <property type="component" value="Unassembled WGS sequence"/>
</dbReference>
<dbReference type="CDD" id="cd16566">
    <property type="entry name" value="RING-HC_RSPRY1"/>
    <property type="match status" value="1"/>
</dbReference>
<dbReference type="InterPro" id="IPR013083">
    <property type="entry name" value="Znf_RING/FYVE/PHD"/>
</dbReference>
<evidence type="ECO:0000259" key="5">
    <source>
        <dbReference type="PROSITE" id="PS50089"/>
    </source>
</evidence>
<dbReference type="InterPro" id="IPR013320">
    <property type="entry name" value="ConA-like_dom_sf"/>
</dbReference>
<evidence type="ECO:0000256" key="3">
    <source>
        <dbReference type="ARBA" id="ARBA00022833"/>
    </source>
</evidence>
<dbReference type="PROSITE" id="PS50188">
    <property type="entry name" value="B302_SPRY"/>
    <property type="match status" value="1"/>
</dbReference>
<feature type="domain" description="RING-type" evidence="5">
    <location>
        <begin position="517"/>
        <end position="552"/>
    </location>
</feature>
<keyword evidence="3" id="KW-0862">Zinc</keyword>
<keyword evidence="2 4" id="KW-0863">Zinc-finger</keyword>
<reference evidence="7" key="1">
    <citation type="submission" date="2013-05" db="EMBL/GenBank/DDBJ databases">
        <authorList>
            <person name="Yim A.K.Y."/>
            <person name="Chan T.F."/>
            <person name="Ji K.M."/>
            <person name="Liu X.Y."/>
            <person name="Zhou J.W."/>
            <person name="Li R.Q."/>
            <person name="Yang K.Y."/>
            <person name="Li J."/>
            <person name="Li M."/>
            <person name="Law P.T.W."/>
            <person name="Wu Y.L."/>
            <person name="Cai Z.L."/>
            <person name="Qin H."/>
            <person name="Bao Y."/>
            <person name="Leung R.K.K."/>
            <person name="Ng P.K.S."/>
            <person name="Zou J."/>
            <person name="Zhong X.J."/>
            <person name="Ran P.X."/>
            <person name="Zhong N.S."/>
            <person name="Liu Z.G."/>
            <person name="Tsui S.K.W."/>
        </authorList>
    </citation>
    <scope>NUCLEOTIDE SEQUENCE</scope>
    <source>
        <strain evidence="7">Derf</strain>
        <tissue evidence="7">Whole organism</tissue>
    </source>
</reference>
<dbReference type="SUPFAM" id="SSF57850">
    <property type="entry name" value="RING/U-box"/>
    <property type="match status" value="1"/>
</dbReference>
<reference evidence="7" key="2">
    <citation type="journal article" date="2022" name="Res Sq">
        <title>Comparative Genomics Reveals Insights into the Divergent Evolution of Astigmatic Mites and Household Pest Adaptations.</title>
        <authorList>
            <person name="Xiong Q."/>
            <person name="Wan A.T.-Y."/>
            <person name="Liu X.-Y."/>
            <person name="Fung C.S.-H."/>
            <person name="Xiao X."/>
            <person name="Malainual N."/>
            <person name="Hou J."/>
            <person name="Wang L."/>
            <person name="Wang M."/>
            <person name="Yang K."/>
            <person name="Cui Y."/>
            <person name="Leung E."/>
            <person name="Nong W."/>
            <person name="Shin S.-K."/>
            <person name="Au S."/>
            <person name="Jeong K.Y."/>
            <person name="Chew F.T."/>
            <person name="Hui J."/>
            <person name="Leung T.F."/>
            <person name="Tungtrongchitr A."/>
            <person name="Zhong N."/>
            <person name="Liu Z."/>
            <person name="Tsui S."/>
        </authorList>
    </citation>
    <scope>NUCLEOTIDE SEQUENCE</scope>
    <source>
        <strain evidence="7">Derf</strain>
        <tissue evidence="7">Whole organism</tissue>
    </source>
</reference>
<keyword evidence="1" id="KW-0479">Metal-binding</keyword>
<dbReference type="GO" id="GO:0005737">
    <property type="term" value="C:cytoplasm"/>
    <property type="evidence" value="ECO:0007669"/>
    <property type="project" value="TreeGrafter"/>
</dbReference>
<dbReference type="Pfam" id="PF00622">
    <property type="entry name" value="SPRY"/>
    <property type="match status" value="1"/>
</dbReference>
<feature type="domain" description="B30.2/SPRY" evidence="6">
    <location>
        <begin position="272"/>
        <end position="467"/>
    </location>
</feature>
<dbReference type="InterPro" id="IPR003877">
    <property type="entry name" value="SPRY_dom"/>
</dbReference>
<dbReference type="InterPro" id="IPR043136">
    <property type="entry name" value="B30.2/SPRY_sf"/>
</dbReference>
<evidence type="ECO:0000256" key="1">
    <source>
        <dbReference type="ARBA" id="ARBA00022723"/>
    </source>
</evidence>
<name>A0A922LBH4_DERFA</name>
<dbReference type="InterPro" id="IPR001870">
    <property type="entry name" value="B30.2/SPRY"/>
</dbReference>
<dbReference type="Pfam" id="PF13920">
    <property type="entry name" value="zf-C3HC4_3"/>
    <property type="match status" value="1"/>
</dbReference>
<dbReference type="InterPro" id="IPR001841">
    <property type="entry name" value="Znf_RING"/>
</dbReference>
<dbReference type="EMBL" id="ASGP02000001">
    <property type="protein sequence ID" value="KAH9529554.1"/>
    <property type="molecule type" value="Genomic_DNA"/>
</dbReference>